<gene>
    <name evidence="5" type="ORF">Q7C36_012135</name>
</gene>
<feature type="domain" description="Ig-like" evidence="4">
    <location>
        <begin position="114"/>
        <end position="206"/>
    </location>
</feature>
<keyword evidence="1" id="KW-0325">Glycoprotein</keyword>
<dbReference type="PROSITE" id="PS50835">
    <property type="entry name" value="IG_LIKE"/>
    <property type="match status" value="1"/>
</dbReference>
<dbReference type="PANTHER" id="PTHR19944:SF86">
    <property type="entry name" value="HLA CLASS II HISTOCOMPATIBILITY ANTIGEN, DR ALPHA CHAIN"/>
    <property type="match status" value="1"/>
</dbReference>
<dbReference type="SUPFAM" id="SSF54452">
    <property type="entry name" value="MHC antigen-recognition domain"/>
    <property type="match status" value="1"/>
</dbReference>
<proteinExistence type="predicted"/>
<evidence type="ECO:0000313" key="5">
    <source>
        <dbReference type="EMBL" id="KAK2840556.1"/>
    </source>
</evidence>
<keyword evidence="2" id="KW-0393">Immunoglobulin domain</keyword>
<evidence type="ECO:0000313" key="6">
    <source>
        <dbReference type="Proteomes" id="UP001187315"/>
    </source>
</evidence>
<evidence type="ECO:0000256" key="1">
    <source>
        <dbReference type="ARBA" id="ARBA00023180"/>
    </source>
</evidence>
<dbReference type="SMART" id="SM00407">
    <property type="entry name" value="IGc1"/>
    <property type="match status" value="1"/>
</dbReference>
<comment type="caution">
    <text evidence="5">The sequence shown here is derived from an EMBL/GenBank/DDBJ whole genome shotgun (WGS) entry which is preliminary data.</text>
</comment>
<dbReference type="PANTHER" id="PTHR19944">
    <property type="entry name" value="MHC CLASS II-RELATED"/>
    <property type="match status" value="1"/>
</dbReference>
<dbReference type="Proteomes" id="UP001187315">
    <property type="component" value="Unassembled WGS sequence"/>
</dbReference>
<dbReference type="InterPro" id="IPR007110">
    <property type="entry name" value="Ig-like_dom"/>
</dbReference>
<dbReference type="InterPro" id="IPR050160">
    <property type="entry name" value="MHC/Immunoglobulin"/>
</dbReference>
<keyword evidence="3" id="KW-0812">Transmembrane</keyword>
<keyword evidence="3" id="KW-0472">Membrane</keyword>
<dbReference type="GO" id="GO:0042613">
    <property type="term" value="C:MHC class II protein complex"/>
    <property type="evidence" value="ECO:0007669"/>
    <property type="project" value="InterPro"/>
</dbReference>
<name>A0AA88SLB2_TACVA</name>
<dbReference type="Pfam" id="PF07654">
    <property type="entry name" value="C1-set"/>
    <property type="match status" value="1"/>
</dbReference>
<dbReference type="EMBL" id="JAVHJS010000012">
    <property type="protein sequence ID" value="KAK2840556.1"/>
    <property type="molecule type" value="Genomic_DNA"/>
</dbReference>
<dbReference type="GO" id="GO:0006955">
    <property type="term" value="P:immune response"/>
    <property type="evidence" value="ECO:0007669"/>
    <property type="project" value="InterPro"/>
</dbReference>
<keyword evidence="3" id="KW-1133">Transmembrane helix</keyword>
<evidence type="ECO:0000256" key="3">
    <source>
        <dbReference type="SAM" id="Phobius"/>
    </source>
</evidence>
<protein>
    <recommendedName>
        <fullName evidence="4">Ig-like domain-containing protein</fullName>
    </recommendedName>
</protein>
<dbReference type="AlphaFoldDB" id="A0AA88SLB2"/>
<keyword evidence="6" id="KW-1185">Reference proteome</keyword>
<dbReference type="InterPro" id="IPR011162">
    <property type="entry name" value="MHC_I/II-like_Ag-recog"/>
</dbReference>
<evidence type="ECO:0000259" key="4">
    <source>
        <dbReference type="PROSITE" id="PS50835"/>
    </source>
</evidence>
<dbReference type="InterPro" id="IPR003006">
    <property type="entry name" value="Ig/MHC_CS"/>
</dbReference>
<dbReference type="GO" id="GO:0019882">
    <property type="term" value="P:antigen processing and presentation"/>
    <property type="evidence" value="ECO:0007669"/>
    <property type="project" value="InterPro"/>
</dbReference>
<reference evidence="5" key="1">
    <citation type="submission" date="2023-08" db="EMBL/GenBank/DDBJ databases">
        <title>Pelteobagrus vachellii genome.</title>
        <authorList>
            <person name="Liu H."/>
        </authorList>
    </citation>
    <scope>NUCLEOTIDE SEQUENCE</scope>
    <source>
        <strain evidence="5">PRFRI_2022a</strain>
        <tissue evidence="5">Muscle</tissue>
    </source>
</reference>
<dbReference type="SUPFAM" id="SSF48726">
    <property type="entry name" value="Immunoglobulin"/>
    <property type="match status" value="1"/>
</dbReference>
<sequence>MKVESNMMKLRVILVMSVILPAATAIFVHRLSVLCGCSNSVNAETEFFVSLNQNEVLYEDFETQKQITRLPPFMGPVSVPNFYDNAVDCRQICLQKIPSVIAAAGNPAEAQVPPDFSIYTKHNVVPGEENNFICFVRNFYPPHITVNWTRNGVSVTERVYISQYSLNNDGTFDLFSTLTSSPSEGDEYSCTVEHQALDSPQTRTWDESVIPPYETPSVTPTVVFAVGIVVGIMGLFTGMLFVIKASCFR</sequence>
<dbReference type="InterPro" id="IPR013783">
    <property type="entry name" value="Ig-like_fold"/>
</dbReference>
<dbReference type="PROSITE" id="PS00290">
    <property type="entry name" value="IG_MHC"/>
    <property type="match status" value="1"/>
</dbReference>
<dbReference type="InterPro" id="IPR003597">
    <property type="entry name" value="Ig_C1-set"/>
</dbReference>
<organism evidence="5 6">
    <name type="scientific">Tachysurus vachellii</name>
    <name type="common">Darkbarbel catfish</name>
    <name type="synonym">Pelteobagrus vachellii</name>
    <dbReference type="NCBI Taxonomy" id="175792"/>
    <lineage>
        <taxon>Eukaryota</taxon>
        <taxon>Metazoa</taxon>
        <taxon>Chordata</taxon>
        <taxon>Craniata</taxon>
        <taxon>Vertebrata</taxon>
        <taxon>Euteleostomi</taxon>
        <taxon>Actinopterygii</taxon>
        <taxon>Neopterygii</taxon>
        <taxon>Teleostei</taxon>
        <taxon>Ostariophysi</taxon>
        <taxon>Siluriformes</taxon>
        <taxon>Bagridae</taxon>
        <taxon>Tachysurus</taxon>
    </lineage>
</organism>
<dbReference type="InterPro" id="IPR036179">
    <property type="entry name" value="Ig-like_dom_sf"/>
</dbReference>
<feature type="transmembrane region" description="Helical" evidence="3">
    <location>
        <begin position="222"/>
        <end position="243"/>
    </location>
</feature>
<accession>A0AA88SLB2</accession>
<evidence type="ECO:0000256" key="2">
    <source>
        <dbReference type="ARBA" id="ARBA00023319"/>
    </source>
</evidence>
<dbReference type="Gene3D" id="2.60.40.10">
    <property type="entry name" value="Immunoglobulins"/>
    <property type="match status" value="1"/>
</dbReference>